<evidence type="ECO:0000256" key="9">
    <source>
        <dbReference type="ARBA" id="ARBA00047407"/>
    </source>
</evidence>
<dbReference type="Gene3D" id="3.90.1300.10">
    <property type="entry name" value="Amidase signature (AS) domain"/>
    <property type="match status" value="1"/>
</dbReference>
<dbReference type="HAMAP" id="MF_00120">
    <property type="entry name" value="GatA"/>
    <property type="match status" value="1"/>
</dbReference>
<evidence type="ECO:0000256" key="4">
    <source>
        <dbReference type="ARBA" id="ARBA00014428"/>
    </source>
</evidence>
<keyword evidence="5 10" id="KW-0436">Ligase</keyword>
<comment type="function">
    <text evidence="10">Allows the formation of correctly charged Gln-tRNA(Gln) through the transamidation of misacylated Glu-tRNA(Gln) in organisms which lack glutaminyl-tRNA synthetase. The reaction takes place in the presence of glutamine and ATP through an activated gamma-phospho-Glu-tRNA(Gln).</text>
</comment>
<evidence type="ECO:0000256" key="6">
    <source>
        <dbReference type="ARBA" id="ARBA00022741"/>
    </source>
</evidence>
<keyword evidence="8 10" id="KW-0648">Protein biosynthesis</keyword>
<comment type="similarity">
    <text evidence="1 10">Belongs to the amidase family. GatA subfamily.</text>
</comment>
<dbReference type="InterPro" id="IPR004412">
    <property type="entry name" value="GatA"/>
</dbReference>
<keyword evidence="6 10" id="KW-0547">Nucleotide-binding</keyword>
<keyword evidence="7 10" id="KW-0067">ATP-binding</keyword>
<organism evidence="12 13">
    <name type="scientific">Phenylobacterium conjunctum</name>
    <dbReference type="NCBI Taxonomy" id="1298959"/>
    <lineage>
        <taxon>Bacteria</taxon>
        <taxon>Pseudomonadati</taxon>
        <taxon>Pseudomonadota</taxon>
        <taxon>Alphaproteobacteria</taxon>
        <taxon>Caulobacterales</taxon>
        <taxon>Caulobacteraceae</taxon>
        <taxon>Phenylobacterium</taxon>
    </lineage>
</organism>
<dbReference type="PANTHER" id="PTHR11895">
    <property type="entry name" value="TRANSAMIDASE"/>
    <property type="match status" value="1"/>
</dbReference>
<gene>
    <name evidence="10 12" type="primary">gatA</name>
    <name evidence="12" type="ORF">ACFQ27_12955</name>
</gene>
<dbReference type="InterPro" id="IPR036928">
    <property type="entry name" value="AS_sf"/>
</dbReference>
<dbReference type="EMBL" id="JBHTLQ010000028">
    <property type="protein sequence ID" value="MFD1191492.1"/>
    <property type="molecule type" value="Genomic_DNA"/>
</dbReference>
<evidence type="ECO:0000259" key="11">
    <source>
        <dbReference type="Pfam" id="PF01425"/>
    </source>
</evidence>
<evidence type="ECO:0000256" key="8">
    <source>
        <dbReference type="ARBA" id="ARBA00022917"/>
    </source>
</evidence>
<comment type="caution">
    <text evidence="12">The sequence shown here is derived from an EMBL/GenBank/DDBJ whole genome shotgun (WGS) entry which is preliminary data.</text>
</comment>
<sequence>MTDLTKLTLKAALDGLSSKAFSSLELTQAHVDAVAAAKPLNAYILETPDKALDMAKAADAIRAKGEAGPLTGAPLGIKDLFCTEGVRTTACSNILGNFVPTYESTVTANLWRDGAVMLGKLNMDQFAMGSSNETSAFGDVVNPWRGAGSDRKLTPGGSSGGSAAAVAADLCLAATATDTGGSIRQPAAFTGTVGIKPTYGRCSRWGVVAFASSLDQAGPIAKTVEDAAIMLKSMSGHDPKDSTSLDIAVPDYPSFVGKSVKGLRIGIPKEYRVEGMPAEIEQLWQKGIDWLKEAGCEIVEVSLPHTKYALPAYYIVAPAEASSNLARYDGMRFGLRVDGANLTETYEQTRAAGFGEEVKRRILIGTYVLSAGYYDAYYVKALKVRRRILEDFEQAFEKVDALLTPTAPSAAFGLGENADDPVAMYLNDIFTVTVNLAGLPGMSIPAGVDANGLPLGLQLIGKALDEGTLFSLGGALEKAADFKAKPAKWW</sequence>
<feature type="active site" description="Acyl-ester intermediate" evidence="10">
    <location>
        <position position="182"/>
    </location>
</feature>
<evidence type="ECO:0000313" key="13">
    <source>
        <dbReference type="Proteomes" id="UP001597216"/>
    </source>
</evidence>
<dbReference type="Proteomes" id="UP001597216">
    <property type="component" value="Unassembled WGS sequence"/>
</dbReference>
<evidence type="ECO:0000256" key="1">
    <source>
        <dbReference type="ARBA" id="ARBA00008069"/>
    </source>
</evidence>
<proteinExistence type="inferred from homology"/>
<dbReference type="PANTHER" id="PTHR11895:SF151">
    <property type="entry name" value="GLUTAMYL-TRNA(GLN) AMIDOTRANSFERASE SUBUNIT A"/>
    <property type="match status" value="1"/>
</dbReference>
<name>A0ABW3T416_9CAUL</name>
<protein>
    <recommendedName>
        <fullName evidence="4 10">Glutamyl-tRNA(Gln) amidotransferase subunit A</fullName>
        <shortName evidence="10">Glu-ADT subunit A</shortName>
        <ecNumber evidence="3 10">6.3.5.7</ecNumber>
    </recommendedName>
</protein>
<dbReference type="InterPro" id="IPR023631">
    <property type="entry name" value="Amidase_dom"/>
</dbReference>
<keyword evidence="13" id="KW-1185">Reference proteome</keyword>
<comment type="subunit">
    <text evidence="2 10">Heterotrimer of A, B and C subunits.</text>
</comment>
<dbReference type="EC" id="6.3.5.7" evidence="3 10"/>
<evidence type="ECO:0000256" key="5">
    <source>
        <dbReference type="ARBA" id="ARBA00022598"/>
    </source>
</evidence>
<reference evidence="13" key="1">
    <citation type="journal article" date="2019" name="Int. J. Syst. Evol. Microbiol.">
        <title>The Global Catalogue of Microorganisms (GCM) 10K type strain sequencing project: providing services to taxonomists for standard genome sequencing and annotation.</title>
        <authorList>
            <consortium name="The Broad Institute Genomics Platform"/>
            <consortium name="The Broad Institute Genome Sequencing Center for Infectious Disease"/>
            <person name="Wu L."/>
            <person name="Ma J."/>
        </authorList>
    </citation>
    <scope>NUCLEOTIDE SEQUENCE [LARGE SCALE GENOMIC DNA]</scope>
    <source>
        <strain evidence="13">CCUG 55074</strain>
    </source>
</reference>
<dbReference type="InterPro" id="IPR020556">
    <property type="entry name" value="Amidase_CS"/>
</dbReference>
<feature type="active site" description="Charge relay system" evidence="10">
    <location>
        <position position="158"/>
    </location>
</feature>
<evidence type="ECO:0000313" key="12">
    <source>
        <dbReference type="EMBL" id="MFD1191492.1"/>
    </source>
</evidence>
<dbReference type="Pfam" id="PF01425">
    <property type="entry name" value="Amidase"/>
    <property type="match status" value="1"/>
</dbReference>
<evidence type="ECO:0000256" key="7">
    <source>
        <dbReference type="ARBA" id="ARBA00022840"/>
    </source>
</evidence>
<accession>A0ABW3T416</accession>
<feature type="domain" description="Amidase" evidence="11">
    <location>
        <begin position="25"/>
        <end position="469"/>
    </location>
</feature>
<dbReference type="InterPro" id="IPR000120">
    <property type="entry name" value="Amidase"/>
</dbReference>
<feature type="active site" description="Charge relay system" evidence="10">
    <location>
        <position position="78"/>
    </location>
</feature>
<dbReference type="PROSITE" id="PS00571">
    <property type="entry name" value="AMIDASES"/>
    <property type="match status" value="1"/>
</dbReference>
<dbReference type="RefSeq" id="WP_374347338.1">
    <property type="nucleotide sequence ID" value="NZ_JBHTLQ010000028.1"/>
</dbReference>
<evidence type="ECO:0000256" key="2">
    <source>
        <dbReference type="ARBA" id="ARBA00011123"/>
    </source>
</evidence>
<evidence type="ECO:0000256" key="10">
    <source>
        <dbReference type="HAMAP-Rule" id="MF_00120"/>
    </source>
</evidence>
<comment type="catalytic activity">
    <reaction evidence="9 10">
        <text>L-glutamyl-tRNA(Gln) + L-glutamine + ATP + H2O = L-glutaminyl-tRNA(Gln) + L-glutamate + ADP + phosphate + H(+)</text>
        <dbReference type="Rhea" id="RHEA:17521"/>
        <dbReference type="Rhea" id="RHEA-COMP:9681"/>
        <dbReference type="Rhea" id="RHEA-COMP:9684"/>
        <dbReference type="ChEBI" id="CHEBI:15377"/>
        <dbReference type="ChEBI" id="CHEBI:15378"/>
        <dbReference type="ChEBI" id="CHEBI:29985"/>
        <dbReference type="ChEBI" id="CHEBI:30616"/>
        <dbReference type="ChEBI" id="CHEBI:43474"/>
        <dbReference type="ChEBI" id="CHEBI:58359"/>
        <dbReference type="ChEBI" id="CHEBI:78520"/>
        <dbReference type="ChEBI" id="CHEBI:78521"/>
        <dbReference type="ChEBI" id="CHEBI:456216"/>
        <dbReference type="EC" id="6.3.5.7"/>
    </reaction>
</comment>
<dbReference type="NCBIfam" id="TIGR00132">
    <property type="entry name" value="gatA"/>
    <property type="match status" value="1"/>
</dbReference>
<dbReference type="SUPFAM" id="SSF75304">
    <property type="entry name" value="Amidase signature (AS) enzymes"/>
    <property type="match status" value="1"/>
</dbReference>
<evidence type="ECO:0000256" key="3">
    <source>
        <dbReference type="ARBA" id="ARBA00012739"/>
    </source>
</evidence>